<dbReference type="GO" id="GO:0031122">
    <property type="term" value="P:cytoplasmic microtubule organization"/>
    <property type="evidence" value="ECO:0007669"/>
    <property type="project" value="InterPro"/>
</dbReference>
<evidence type="ECO:0000256" key="1">
    <source>
        <dbReference type="ARBA" id="ARBA00004245"/>
    </source>
</evidence>
<dbReference type="AlphaFoldDB" id="A0A8C1PDV7"/>
<evidence type="ECO:0000259" key="9">
    <source>
        <dbReference type="PROSITE" id="PS50021"/>
    </source>
</evidence>
<dbReference type="GO" id="GO:0008017">
    <property type="term" value="F:microtubule binding"/>
    <property type="evidence" value="ECO:0007669"/>
    <property type="project" value="InterPro"/>
</dbReference>
<feature type="domain" description="Calponin-homology (CH)" evidence="9">
    <location>
        <begin position="1"/>
        <end position="122"/>
    </location>
</feature>
<sequence length="676" mass="77354">MIRVCVCVSVCECVCIQTFGVDAPCSAVDEMTSGVAMAQVLQKIDGMYFTDAWISRIKPDVGDNWRLKISNLKKILKGILDYNHEVLGQQINDFTLPDVSLIAEHSDAAELGRMLQLILGCAVNCEQKQEYIQTIMMMEESVQHVVMTAIQELMSKETPVSSGSDSFVDLDRQLKKTVEDLNDALATKEEIAQRCHELDMQVAALQEEKSSLLAENQVLMERLNQSDSIEDLNSPAGRRHLQLQAQLEQLQEETFRLEAAKDDYRIRCEELEKELMEVRGQNEELTSLAEEAQSLKDEMDVLRHSSDKVSKLEAQVEAYKKKLEDLGDLRRQVKLLEEKNTSYMQNTVTLEEDLRKANAARGQLETYKRQVVELQNKLSEESKKADRMEFEYKRVKEKVDSLQKEKDRLRTERDSLKETIEELRCVKAQESQLTSGLVPLSSNEPSDSLAAEIVTPEIRERLIRLQHENKMLKLAQEGSDNEQIALLQSLLEDANSRKSELETENRDKLSDATNELQKKSTAIEELENKHTSSIQKIEELEDALKKKDEDMKQMEERYKKYLEKAKSVIRTLDPKQNQGSAPEVQALKNQLQERERMMHTLEKEYDKTKTQRDQEEKLIVTAWYNMGMALQKKAAEDRLASTGSGQSFLARQRQATSTRRVYPGHVQPTAASDVKA</sequence>
<organism evidence="10 11">
    <name type="scientific">Cyprinus carpio</name>
    <name type="common">Common carp</name>
    <dbReference type="NCBI Taxonomy" id="7962"/>
    <lineage>
        <taxon>Eukaryota</taxon>
        <taxon>Metazoa</taxon>
        <taxon>Chordata</taxon>
        <taxon>Craniata</taxon>
        <taxon>Vertebrata</taxon>
        <taxon>Euteleostomi</taxon>
        <taxon>Actinopterygii</taxon>
        <taxon>Neopterygii</taxon>
        <taxon>Teleostei</taxon>
        <taxon>Ostariophysi</taxon>
        <taxon>Cypriniformes</taxon>
        <taxon>Cyprinidae</taxon>
        <taxon>Cyprininae</taxon>
        <taxon>Cyprinus</taxon>
    </lineage>
</organism>
<reference evidence="10" key="2">
    <citation type="submission" date="2025-09" db="UniProtKB">
        <authorList>
            <consortium name="Ensembl"/>
        </authorList>
    </citation>
    <scope>IDENTIFICATION</scope>
</reference>
<protein>
    <submittedName>
        <fullName evidence="10">Hook microtubule tethering protein 3</fullName>
    </submittedName>
</protein>
<keyword evidence="11" id="KW-1185">Reference proteome</keyword>
<dbReference type="InterPro" id="IPR001715">
    <property type="entry name" value="CH_dom"/>
</dbReference>
<dbReference type="Pfam" id="PF05622">
    <property type="entry name" value="HOOK"/>
    <property type="match status" value="1"/>
</dbReference>
<dbReference type="GO" id="GO:0005813">
    <property type="term" value="C:centrosome"/>
    <property type="evidence" value="ECO:0007669"/>
    <property type="project" value="TreeGrafter"/>
</dbReference>
<dbReference type="Gene3D" id="1.10.418.10">
    <property type="entry name" value="Calponin-like domain"/>
    <property type="match status" value="1"/>
</dbReference>
<dbReference type="Proteomes" id="UP000694427">
    <property type="component" value="Unplaced"/>
</dbReference>
<dbReference type="InterPro" id="IPR043936">
    <property type="entry name" value="HOOK_N"/>
</dbReference>
<evidence type="ECO:0000256" key="3">
    <source>
        <dbReference type="ARBA" id="ARBA00022490"/>
    </source>
</evidence>
<dbReference type="GO" id="GO:0005874">
    <property type="term" value="C:microtubule"/>
    <property type="evidence" value="ECO:0007669"/>
    <property type="project" value="UniProtKB-KW"/>
</dbReference>
<dbReference type="FunFam" id="1.10.418.10:FF:000197">
    <property type="entry name" value="Protein Hook homolog 3"/>
    <property type="match status" value="1"/>
</dbReference>
<dbReference type="GO" id="GO:0051959">
    <property type="term" value="F:dynein light intermediate chain binding"/>
    <property type="evidence" value="ECO:0007669"/>
    <property type="project" value="TreeGrafter"/>
</dbReference>
<evidence type="ECO:0000256" key="4">
    <source>
        <dbReference type="ARBA" id="ARBA00022701"/>
    </source>
</evidence>
<dbReference type="PROSITE" id="PS50021">
    <property type="entry name" value="CH"/>
    <property type="match status" value="1"/>
</dbReference>
<feature type="coiled-coil region" evidence="7">
    <location>
        <begin position="484"/>
        <end position="618"/>
    </location>
</feature>
<feature type="region of interest" description="Disordered" evidence="8">
    <location>
        <begin position="634"/>
        <end position="676"/>
    </location>
</feature>
<evidence type="ECO:0000256" key="6">
    <source>
        <dbReference type="ARBA" id="ARBA00023212"/>
    </source>
</evidence>
<evidence type="ECO:0000313" key="10">
    <source>
        <dbReference type="Ensembl" id="ENSCCRP00010103811.1"/>
    </source>
</evidence>
<keyword evidence="4" id="KW-0493">Microtubule</keyword>
<dbReference type="GO" id="GO:0030705">
    <property type="term" value="P:cytoskeleton-dependent intracellular transport"/>
    <property type="evidence" value="ECO:0007669"/>
    <property type="project" value="InterPro"/>
</dbReference>
<comment type="similarity">
    <text evidence="2">Belongs to the hook family.</text>
</comment>
<name>A0A8C1PDV7_CYPCA</name>
<dbReference type="GO" id="GO:0005737">
    <property type="term" value="C:cytoplasm"/>
    <property type="evidence" value="ECO:0007669"/>
    <property type="project" value="TreeGrafter"/>
</dbReference>
<dbReference type="InterPro" id="IPR036872">
    <property type="entry name" value="CH_dom_sf"/>
</dbReference>
<evidence type="ECO:0000256" key="2">
    <source>
        <dbReference type="ARBA" id="ARBA00006946"/>
    </source>
</evidence>
<accession>A0A8C1PDV7</accession>
<dbReference type="SUPFAM" id="SSF116907">
    <property type="entry name" value="Hook domain"/>
    <property type="match status" value="1"/>
</dbReference>
<evidence type="ECO:0000256" key="8">
    <source>
        <dbReference type="SAM" id="MobiDB-lite"/>
    </source>
</evidence>
<dbReference type="InterPro" id="IPR008636">
    <property type="entry name" value="Hook_C"/>
</dbReference>
<comment type="subcellular location">
    <subcellularLocation>
        <location evidence="1">Cytoplasm</location>
        <location evidence="1">Cytoskeleton</location>
    </subcellularLocation>
</comment>
<keyword evidence="6" id="KW-0206">Cytoskeleton</keyword>
<dbReference type="Ensembl" id="ENSCCRT00010115345.1">
    <property type="protein sequence ID" value="ENSCCRP00010103811.1"/>
    <property type="gene ID" value="ENSCCRG00010044417.1"/>
</dbReference>
<feature type="coiled-coil region" evidence="7">
    <location>
        <begin position="188"/>
        <end position="426"/>
    </location>
</feature>
<dbReference type="PANTHER" id="PTHR18947">
    <property type="entry name" value="HOOK PROTEINS"/>
    <property type="match status" value="1"/>
</dbReference>
<evidence type="ECO:0000256" key="7">
    <source>
        <dbReference type="SAM" id="Coils"/>
    </source>
</evidence>
<keyword evidence="3" id="KW-0963">Cytoplasm</keyword>
<reference evidence="10" key="1">
    <citation type="submission" date="2025-08" db="UniProtKB">
        <authorList>
            <consortium name="Ensembl"/>
        </authorList>
    </citation>
    <scope>IDENTIFICATION</scope>
</reference>
<feature type="compositionally biased region" description="Polar residues" evidence="8">
    <location>
        <begin position="641"/>
        <end position="659"/>
    </location>
</feature>
<dbReference type="Pfam" id="PF19047">
    <property type="entry name" value="HOOK_N"/>
    <property type="match status" value="1"/>
</dbReference>
<dbReference type="PANTHER" id="PTHR18947:SF38">
    <property type="entry name" value="PROTEIN HOOK HOMOLOG 3"/>
    <property type="match status" value="1"/>
</dbReference>
<proteinExistence type="inferred from homology"/>
<evidence type="ECO:0000256" key="5">
    <source>
        <dbReference type="ARBA" id="ARBA00023054"/>
    </source>
</evidence>
<evidence type="ECO:0000313" key="11">
    <source>
        <dbReference type="Proteomes" id="UP000694427"/>
    </source>
</evidence>
<keyword evidence="5 7" id="KW-0175">Coiled coil</keyword>